<accession>A0A6S7I2N9</accession>
<dbReference type="Gene3D" id="2.20.100.10">
    <property type="entry name" value="Thrombospondin type-1 (TSP1) repeat"/>
    <property type="match status" value="2"/>
</dbReference>
<gene>
    <name evidence="9" type="ORF">PACLA_8A054517</name>
</gene>
<dbReference type="InterPro" id="IPR013783">
    <property type="entry name" value="Ig-like_fold"/>
</dbReference>
<dbReference type="InterPro" id="IPR036056">
    <property type="entry name" value="Fibrinogen-like_C"/>
</dbReference>
<dbReference type="SMART" id="SM00060">
    <property type="entry name" value="FN3"/>
    <property type="match status" value="6"/>
</dbReference>
<evidence type="ECO:0000256" key="8">
    <source>
        <dbReference type="ARBA" id="ARBA00023157"/>
    </source>
</evidence>
<dbReference type="InterPro" id="IPR014716">
    <property type="entry name" value="Fibrinogen_a/b/g_C_1"/>
</dbReference>
<keyword evidence="3" id="KW-0245">EGF-like domain</keyword>
<dbReference type="SUPFAM" id="SSF56496">
    <property type="entry name" value="Fibrinogen C-terminal domain-like"/>
    <property type="match status" value="1"/>
</dbReference>
<dbReference type="Pfam" id="PF00754">
    <property type="entry name" value="F5_F8_type_C"/>
    <property type="match status" value="1"/>
</dbReference>
<dbReference type="SMART" id="SM00186">
    <property type="entry name" value="FBG"/>
    <property type="match status" value="1"/>
</dbReference>
<evidence type="ECO:0000313" key="10">
    <source>
        <dbReference type="Proteomes" id="UP001152795"/>
    </source>
</evidence>
<dbReference type="InterPro" id="IPR036383">
    <property type="entry name" value="TSP1_rpt_sf"/>
</dbReference>
<dbReference type="SUPFAM" id="SSF81324">
    <property type="entry name" value="Voltage-gated potassium channels"/>
    <property type="match status" value="1"/>
</dbReference>
<dbReference type="PROSITE" id="PS51406">
    <property type="entry name" value="FIBRINOGEN_C_2"/>
    <property type="match status" value="1"/>
</dbReference>
<dbReference type="InterPro" id="IPR002181">
    <property type="entry name" value="Fibrinogen_a/b/g_C_dom"/>
</dbReference>
<keyword evidence="4" id="KW-0479">Metal-binding</keyword>
<proteinExistence type="predicted"/>
<dbReference type="Gene3D" id="1.10.287.70">
    <property type="match status" value="1"/>
</dbReference>
<dbReference type="Pfam" id="PF19035">
    <property type="entry name" value="TSP1_CCN"/>
    <property type="match status" value="1"/>
</dbReference>
<dbReference type="Pfam" id="PF22633">
    <property type="entry name" value="F5_F8_type_C_2"/>
    <property type="match status" value="2"/>
</dbReference>
<dbReference type="InterPro" id="IPR037524">
    <property type="entry name" value="PA14/GLEYA"/>
</dbReference>
<dbReference type="GO" id="GO:0007165">
    <property type="term" value="P:signal transduction"/>
    <property type="evidence" value="ECO:0007669"/>
    <property type="project" value="InterPro"/>
</dbReference>
<dbReference type="InterPro" id="IPR000884">
    <property type="entry name" value="TSP1_rpt"/>
</dbReference>
<dbReference type="OrthoDB" id="6121324at2759"/>
<name>A0A6S7I2N9_PARCT</name>
<dbReference type="SUPFAM" id="SSF82895">
    <property type="entry name" value="TSP-1 type 1 repeat"/>
    <property type="match status" value="2"/>
</dbReference>
<reference evidence="9" key="1">
    <citation type="submission" date="2020-04" db="EMBL/GenBank/DDBJ databases">
        <authorList>
            <person name="Alioto T."/>
            <person name="Alioto T."/>
            <person name="Gomez Garrido J."/>
        </authorList>
    </citation>
    <scope>NUCLEOTIDE SEQUENCE</scope>
    <source>
        <strain evidence="9">A484AB</strain>
    </source>
</reference>
<dbReference type="InterPro" id="IPR036116">
    <property type="entry name" value="FN3_sf"/>
</dbReference>
<evidence type="ECO:0000256" key="6">
    <source>
        <dbReference type="ARBA" id="ARBA00022737"/>
    </source>
</evidence>
<dbReference type="PROSITE" id="PS50092">
    <property type="entry name" value="TSP1"/>
    <property type="match status" value="2"/>
</dbReference>
<dbReference type="Pfam" id="PF00147">
    <property type="entry name" value="Fibrinogen_C"/>
    <property type="match status" value="1"/>
</dbReference>
<keyword evidence="2" id="KW-0272">Extracellular matrix</keyword>
<dbReference type="Pfam" id="PF00090">
    <property type="entry name" value="TSP_1"/>
    <property type="match status" value="1"/>
</dbReference>
<dbReference type="Gene3D" id="2.60.40.10">
    <property type="entry name" value="Immunoglobulins"/>
    <property type="match status" value="6"/>
</dbReference>
<dbReference type="CDD" id="cd00063">
    <property type="entry name" value="FN3"/>
    <property type="match status" value="6"/>
</dbReference>
<dbReference type="InterPro" id="IPR000421">
    <property type="entry name" value="FA58C"/>
</dbReference>
<keyword evidence="6" id="KW-0677">Repeat</keyword>
<dbReference type="PANTHER" id="PTHR46708:SF2">
    <property type="entry name" value="FIBRONECTIN TYPE-III DOMAIN-CONTAINING PROTEIN"/>
    <property type="match status" value="1"/>
</dbReference>
<evidence type="ECO:0000256" key="3">
    <source>
        <dbReference type="ARBA" id="ARBA00022536"/>
    </source>
</evidence>
<dbReference type="EMBL" id="CACRXK020003990">
    <property type="protein sequence ID" value="CAB4001051.1"/>
    <property type="molecule type" value="Genomic_DNA"/>
</dbReference>
<evidence type="ECO:0000256" key="4">
    <source>
        <dbReference type="ARBA" id="ARBA00022723"/>
    </source>
</evidence>
<dbReference type="SUPFAM" id="SSF49265">
    <property type="entry name" value="Fibronectin type III"/>
    <property type="match status" value="3"/>
</dbReference>
<organism evidence="9 10">
    <name type="scientific">Paramuricea clavata</name>
    <name type="common">Red gorgonian</name>
    <name type="synonym">Violescent sea-whip</name>
    <dbReference type="NCBI Taxonomy" id="317549"/>
    <lineage>
        <taxon>Eukaryota</taxon>
        <taxon>Metazoa</taxon>
        <taxon>Cnidaria</taxon>
        <taxon>Anthozoa</taxon>
        <taxon>Octocorallia</taxon>
        <taxon>Malacalcyonacea</taxon>
        <taxon>Plexauridae</taxon>
        <taxon>Paramuricea</taxon>
    </lineage>
</organism>
<dbReference type="InterPro" id="IPR008979">
    <property type="entry name" value="Galactose-bd-like_sf"/>
</dbReference>
<dbReference type="SMART" id="SM00209">
    <property type="entry name" value="TSP1"/>
    <property type="match status" value="2"/>
</dbReference>
<dbReference type="Pfam" id="PF07885">
    <property type="entry name" value="Ion_trans_2"/>
    <property type="match status" value="1"/>
</dbReference>
<evidence type="ECO:0000256" key="1">
    <source>
        <dbReference type="ARBA" id="ARBA00004498"/>
    </source>
</evidence>
<dbReference type="InterPro" id="IPR013099">
    <property type="entry name" value="K_chnl_dom"/>
</dbReference>
<keyword evidence="2" id="KW-0964">Secreted</keyword>
<evidence type="ECO:0000313" key="9">
    <source>
        <dbReference type="EMBL" id="CAB4001051.1"/>
    </source>
</evidence>
<dbReference type="Pfam" id="PF00041">
    <property type="entry name" value="fn3"/>
    <property type="match status" value="5"/>
</dbReference>
<comment type="subcellular location">
    <subcellularLocation>
        <location evidence="1">Secreted</location>
        <location evidence="1">Extracellular space</location>
        <location evidence="1">Extracellular matrix</location>
    </subcellularLocation>
</comment>
<dbReference type="InterPro" id="IPR006585">
    <property type="entry name" value="FTP1"/>
</dbReference>
<dbReference type="PANTHER" id="PTHR46708">
    <property type="entry name" value="TENASCIN"/>
    <property type="match status" value="1"/>
</dbReference>
<dbReference type="InterPro" id="IPR050991">
    <property type="entry name" value="ECM_Regulatory_Proteins"/>
</dbReference>
<dbReference type="SMART" id="SM00607">
    <property type="entry name" value="FTP"/>
    <property type="match status" value="2"/>
</dbReference>
<dbReference type="SUPFAM" id="SSF49785">
    <property type="entry name" value="Galactose-binding domain-like"/>
    <property type="match status" value="4"/>
</dbReference>
<keyword evidence="7" id="KW-0106">Calcium</keyword>
<dbReference type="InterPro" id="IPR043973">
    <property type="entry name" value="TSP1_CCN"/>
</dbReference>
<dbReference type="InterPro" id="IPR003961">
    <property type="entry name" value="FN3_dom"/>
</dbReference>
<sequence length="2482" mass="278427">MLLFMVIHSGNQATKTLEGGKFYKFVVLHYQRSTDSDFVALGVTLPNTIQLYPIGKKYLWLKIPEKLEIERTPGQKSTQHPVANALDGSFTTCSMTGSTVDPWLRLESEFTFTVHSVAITNQIANPSALDNVHIKVGSINPAQHDRNRLCYTVAHIPSGQTVSYPCNNPLSGRYVTIWVYGSNRVLAVCEIVVYGERPQVKKDKYQQGTQDGRVERWQISSSSHRARHDRYNIRLYHPYSSWCANENAADIFLEVRFIERRVVTGIIASGHPMENKYVTKARIQYMDADTNWIYVKGTNNKNEFSFGRDPKYMSFKPACYTKSLKFIPFTWFHRPCVRLAIVGYQWSKNFAWFVGELENTTRMILSGAESAVTVDDKPAIFIPKTSLIQLCGFNTICLRNPKMCSGSFKFLFRVSMTDVSTDGIIFSTSGDNTSIVGTSVFLRNSNLVVVIRTVTRIWSVSAPADSLVGDTLEYVLIIWSYPGDITLKVKGVAYTAPYTVVPRMPLAGDDLKNVIKFGGVDLNLNWVSLEVESYDVWLQKRIRDAADGWHTEWESWGYCSKSCGNSGVQYRNRRCTNPSPKFDGLKCPTLKETRPCPKPSCDNDDGVLREVWMNKIPPQFSLTNVFDGYASYLEVVANFSLSYNDGPFAERLRTFLHASESGEFEFQLSCTYQCELWISPTDVVEGKVKIISHDASTNGGVSLSTLTGSHKFETGENYYIEVRSFEIKGARNHTLLTIKAPSSVGTGFSLVRHKPDCFHGLGVESGAIPDGLVFSHAYGRNTQFAYHGRLNSDFPQCAKTLNDKVFYVDLHELHWIVAVVIQGYIKSGIESRVTLLQIKTNLHFYASAITDVDDVYTIYNGNEDAETIKVINLTQPMRSRYVVMWMSFYAGDGCFRVDVIGCHAGNLAYKKETEYSSGTTSSRLAVDGSFGRSNVECTHSRPVDNMIWWLVDFGRAYYVGEVLIVGRKDCCWERMHNLQVRIGNLGGASSLLNSQCGELHSLWEPQHVASLSVQCDGYGQYLTIARDGSVTDISLSEVAAFQIENDTIFSNWSDCSVTCGYGLQQRRTICIKPYYCKSVEEVRPCFAGVECEILMQNCGQLHALGETETGTYKVRPNPVIENDIYVSCDHDTDGGGWLVLQRRSASGTLNMTQSWHLYRDGFGNVSTEFWVGNKYFSELTNHTAYEIMFVFKRTNGSVLRKTKCNSFNVSSEEENYRLQLGTCEGPDAKILRSSNWTEFSTWDKDNGFGLLNCAREITGWWFGSCDSYINSQTLSCFGQSSCDYDVTMMIKPDKDGGADCEGPWNETRGCNTSPCPVIELNITMRFTQETWTAYLLELSSSGSQGLMTKITNNILAIYDNDPSISVVVHRFKQGSVVADVSITYEALDDQQLIVLQEDLDQDGLLNQDMPVVYTQNELVVNEVLFGPPQIIESGNTSSTSIYIKWQPPNSTILYKLLGYRIFYKESNDTSLTMLVQAVERNVLEIEITDLKYYTNYSVRVCAFSSAGNGVPTTAHDIITDEYIPITAPVVVSAFNLSSTSLNISWLPVDLPLFRGIPTGYVLHYRIKTSDNTTAFLNATIDDYLVTSINISDLMKYTEYEMYMTATTIKGQGIRGEFVYFRTDEDVPSYPPDNITLVKNTSTSLLISWSAIPQRFVHGVLRRYVIEYWPVGKINDMANATVDPWVTEVELTNLIKFTNYSIKFAGMTYKGVGNCSEVMLQTAEDIPDWGPMNLTGFSISETAINVSWSFIPQKYRHGIIIGYRVYYEDEHRHSESVTVPASQRSITLNHLHSYTLYNISVAGITKVGEGRNRTFVLTYTNPGAPSREPWDIICSGVSSYTISLYWYRFTPDLTGSLLSGYFMSYRAIGRPDATVYNVTLENFKYNYVAEGLKGYTNYSFEMYVYNPWGRSNTSTVVCRTEEGKPLASPSNLIAISKVAPDKVHLKWDTVPDIEMAGIRRGYTVTYRKTKEVGEFVDGDEKQINIFDPQQTDIFIEGLEYYCQYSFTVRVFNTKFYGDDSEKMYGETCNCLEDFYTNWCSYMPYVNTSDTGIFPPLIRNAIYGVCGNCSAFGQPKIYFEADIVGASAEKPDLVQVKQSITDQNQINFPSIGRKDSKTFVPVIDSPGSVFVTKKPSLTMTVEYMFLGTIIGTLPLLGFAVITAMLSGIIMWCLEREKNSKDFPRSFNHGAREGFWWAFVSMTTVGYGDRAPTTVQGRIFSIVWTLYGLVITGILVGNLTSSLTASVAFSLNEVNLYKAEIAAVDNSSEFKLGLSKGAVVNKGRDFSDILTALHAVEVGSVEGALLDMYVVASRPELQNKDSPLIVKSIIQNPSTYGIELAGHATKLRQPFLHYLHNNAALVTSALEKYTTPVKKSEGEVDTSEASEGDEINVLAPDSPIIKQPLLYSSIFLGVAVVFGLLAHCTLCKRRRNGTAVLPMSSNAELSSALDKHVSKFCESSKTTLTDIKQKHRRELMACNKRWKLL</sequence>
<dbReference type="Gene3D" id="3.90.215.10">
    <property type="entry name" value="Gamma Fibrinogen, chain A, domain 1"/>
    <property type="match status" value="1"/>
</dbReference>
<dbReference type="PROSITE" id="PS51820">
    <property type="entry name" value="PA14"/>
    <property type="match status" value="1"/>
</dbReference>
<dbReference type="Proteomes" id="UP001152795">
    <property type="component" value="Unassembled WGS sequence"/>
</dbReference>
<comment type="caution">
    <text evidence="9">The sequence shown here is derived from an EMBL/GenBank/DDBJ whole genome shotgun (WGS) entry which is preliminary data.</text>
</comment>
<keyword evidence="5" id="KW-0732">Signal</keyword>
<evidence type="ECO:0000256" key="2">
    <source>
        <dbReference type="ARBA" id="ARBA00022530"/>
    </source>
</evidence>
<keyword evidence="8" id="KW-1015">Disulfide bond</keyword>
<dbReference type="GO" id="GO:0046872">
    <property type="term" value="F:metal ion binding"/>
    <property type="evidence" value="ECO:0007669"/>
    <property type="project" value="UniProtKB-KW"/>
</dbReference>
<protein>
    <submittedName>
        <fullName evidence="9">Phosphatidylinositol phosphatase PTPRQ-like</fullName>
    </submittedName>
</protein>
<evidence type="ECO:0000256" key="7">
    <source>
        <dbReference type="ARBA" id="ARBA00022837"/>
    </source>
</evidence>
<dbReference type="PROSITE" id="PS50022">
    <property type="entry name" value="FA58C_3"/>
    <property type="match status" value="2"/>
</dbReference>
<evidence type="ECO:0000256" key="5">
    <source>
        <dbReference type="ARBA" id="ARBA00022729"/>
    </source>
</evidence>
<keyword evidence="10" id="KW-1185">Reference proteome</keyword>
<dbReference type="Gene3D" id="2.60.120.260">
    <property type="entry name" value="Galactose-binding domain-like"/>
    <property type="match status" value="4"/>
</dbReference>
<dbReference type="PROSITE" id="PS50853">
    <property type="entry name" value="FN3"/>
    <property type="match status" value="6"/>
</dbReference>